<organism evidence="4 5">
    <name type="scientific">Elaeophora elaphi</name>
    <dbReference type="NCBI Taxonomy" id="1147741"/>
    <lineage>
        <taxon>Eukaryota</taxon>
        <taxon>Metazoa</taxon>
        <taxon>Ecdysozoa</taxon>
        <taxon>Nematoda</taxon>
        <taxon>Chromadorea</taxon>
        <taxon>Rhabditida</taxon>
        <taxon>Spirurina</taxon>
        <taxon>Spiruromorpha</taxon>
        <taxon>Filarioidea</taxon>
        <taxon>Onchocercidae</taxon>
        <taxon>Elaeophora</taxon>
    </lineage>
</organism>
<evidence type="ECO:0000256" key="2">
    <source>
        <dbReference type="SAM" id="Phobius"/>
    </source>
</evidence>
<comment type="similarity">
    <text evidence="1">Belongs to the MET18/MMS19 family.</text>
</comment>
<keyword evidence="1" id="KW-0234">DNA repair</keyword>
<dbReference type="PANTHER" id="PTHR12891">
    <property type="entry name" value="DNA REPAIR/TRANSCRIPTION PROTEIN MET18/MMS19"/>
    <property type="match status" value="1"/>
</dbReference>
<reference evidence="5" key="1">
    <citation type="submission" date="2017-02" db="UniProtKB">
        <authorList>
            <consortium name="WormBaseParasite"/>
        </authorList>
    </citation>
    <scope>IDENTIFICATION</scope>
</reference>
<sequence>MQQLYTKAQRDIALDTAVDLCWISIFPFYSFLNFHLLKDLSIFEINKKKGTMAGIDEDLCFVNQWVDKICNGKPSTLFTFIESFRSEMECKDRIRGEHGLKRICSVVSKLPRNYPWKLSQVELLMNFFLMNYGNFDTANYFILIVLKRMIMNDLHIANNYIRRLVDVLFGQQQVQTYAQRERFLLYQILDILLDKYSKELSTNAYFVSYFISSISGERDPRCLILIFRLFCTICKYFNSGDFPRNLFDVHASDLFDVVACYYPIEFNHNSKERTEITKELLISGCESCLLIDKDFAPLVFDLIIEKLLDNEYSTDTKLEVCSFLAKACAVFPCSQLVVHVDQLCAGIRLILLNLPKNIRDDYIPEPVSVAISSVLKAFTEGNIKVPSLWLYLQEDQVSFKNFNNFRDLKRLEYAYFQDKEQRIECICQEFIDKSEMFVLQTELGLTHRILAFFEILLRSSESSFEIVFENVFSWLLSLCKGDTARSTANKSEVVNASLKLLRHWIDIASDFKQVTLLRKYHISLIEMLDKYDREIVQLTRYKLLEVCLNLHVHTNELLEKCIVFLRESFDIVCSENKKLRNSCLLFVHAFAVANWIIVKDLFVEEIDSNKEIFHLTPLLWSLIHDIDSLDFVLSYLGTLFPSPSAYSDDFQEIFLEMFKNNKSNMALEERLLKQSLACFFIKFELGVKSIQDLEAQSKLLQQIGLIINERTHFEGLRMIRKKLGNCSSSLPGLYLYIIQSPCSDELLEVLTQLASVDQDFTWYKSLVMAALVNRSPNYVEMLNHMEKVQKNFEFLDRFKCKARLCAALLLIDRPEGPAYFAALLRDLVQYYDSEDITILTNTLMDVLIFDTCYSDPVKCKYRTTFLWQQRMFYQLVPIYVQYFNDLSQETSEFRDRRIVLFPLLSPLYALAASSTAVMNDKYVELLPVLCAALDTSELDLCLEGQIISSLATLLKNATAKQLGHDLLLKVLPRLQHCLDNSQDMMIHITALECLQLIAHRWSSTTLLPFYDPIVRSLIKTSGSQKRIVRIAVSNVRNLWYFLSFFVLGN</sequence>
<evidence type="ECO:0000259" key="3">
    <source>
        <dbReference type="Pfam" id="PF14500"/>
    </source>
</evidence>
<accession>A0A0R3RQM4</accession>
<keyword evidence="1" id="KW-0539">Nucleus</keyword>
<keyword evidence="1" id="KW-0227">DNA damage</keyword>
<keyword evidence="2" id="KW-0812">Transmembrane</keyword>
<dbReference type="AlphaFoldDB" id="A0A0R3RQM4"/>
<dbReference type="GO" id="GO:0051604">
    <property type="term" value="P:protein maturation"/>
    <property type="evidence" value="ECO:0007669"/>
    <property type="project" value="UniProtKB-UniRule"/>
</dbReference>
<dbReference type="STRING" id="1147741.A0A0R3RQM4"/>
<evidence type="ECO:0000313" key="4">
    <source>
        <dbReference type="Proteomes" id="UP000050640"/>
    </source>
</evidence>
<keyword evidence="1" id="KW-0206">Cytoskeleton</keyword>
<dbReference type="GO" id="GO:0005634">
    <property type="term" value="C:nucleus"/>
    <property type="evidence" value="ECO:0007669"/>
    <property type="project" value="UniProtKB-SubCell"/>
</dbReference>
<dbReference type="WBParaSite" id="EEL_0000398901-mRNA-1">
    <property type="protein sequence ID" value="EEL_0000398901-mRNA-1"/>
    <property type="gene ID" value="EEL_0000398901"/>
</dbReference>
<feature type="transmembrane region" description="Helical" evidence="2">
    <location>
        <begin position="12"/>
        <end position="32"/>
    </location>
</feature>
<protein>
    <recommendedName>
        <fullName evidence="1">MMS19 nucleotide excision repair protein</fullName>
    </recommendedName>
</protein>
<dbReference type="GO" id="GO:0005819">
    <property type="term" value="C:spindle"/>
    <property type="evidence" value="ECO:0007669"/>
    <property type="project" value="UniProtKB-SubCell"/>
</dbReference>
<keyword evidence="2" id="KW-0472">Membrane</keyword>
<evidence type="ECO:0000256" key="1">
    <source>
        <dbReference type="RuleBase" id="RU367072"/>
    </source>
</evidence>
<keyword evidence="2" id="KW-1133">Transmembrane helix</keyword>
<dbReference type="Proteomes" id="UP000050640">
    <property type="component" value="Unplaced"/>
</dbReference>
<name>A0A0R3RQM4_9BILA</name>
<evidence type="ECO:0000313" key="5">
    <source>
        <dbReference type="WBParaSite" id="EEL_0000398901-mRNA-1"/>
    </source>
</evidence>
<comment type="function">
    <text evidence="1">Key component of the cytosolic iron-sulfur protein assembly (CIA) complex, a multiprotein complex that mediates the incorporation of iron-sulfur cluster into apoproteins specifically involved in DNA metabolism and genomic integrity. In the CIA complex, MMS19 acts as an adapter between early-acting CIA components and a subset of cellular target iron-sulfur proteins.</text>
</comment>
<dbReference type="InterPro" id="IPR016024">
    <property type="entry name" value="ARM-type_fold"/>
</dbReference>
<comment type="subunit">
    <text evidence="1">Component of the CIA complex.</text>
</comment>
<feature type="domain" description="MMS19 N-terminal" evidence="3">
    <location>
        <begin position="90"/>
        <end position="350"/>
    </location>
</feature>
<proteinExistence type="inferred from homology"/>
<comment type="subcellular location">
    <subcellularLocation>
        <location evidence="1">Cytoplasm</location>
        <location evidence="1">Cytoskeleton</location>
        <location evidence="1">Spindle</location>
    </subcellularLocation>
    <subcellularLocation>
        <location evidence="1">Nucleus</location>
    </subcellularLocation>
</comment>
<dbReference type="PANTHER" id="PTHR12891:SF0">
    <property type="entry name" value="MMS19 NUCLEOTIDE EXCISION REPAIR PROTEIN HOMOLOG"/>
    <property type="match status" value="1"/>
</dbReference>
<keyword evidence="4" id="KW-1185">Reference proteome</keyword>
<dbReference type="GO" id="GO:0006281">
    <property type="term" value="P:DNA repair"/>
    <property type="evidence" value="ECO:0007669"/>
    <property type="project" value="UniProtKB-UniRule"/>
</dbReference>
<keyword evidence="1" id="KW-0963">Cytoplasm</keyword>
<dbReference type="SUPFAM" id="SSF48371">
    <property type="entry name" value="ARM repeat"/>
    <property type="match status" value="1"/>
</dbReference>
<dbReference type="Gene3D" id="1.25.10.10">
    <property type="entry name" value="Leucine-rich Repeat Variant"/>
    <property type="match status" value="1"/>
</dbReference>
<dbReference type="InterPro" id="IPR029240">
    <property type="entry name" value="MMS19_N"/>
</dbReference>
<dbReference type="Pfam" id="PF14500">
    <property type="entry name" value="MMS19_N"/>
    <property type="match status" value="1"/>
</dbReference>
<dbReference type="GO" id="GO:0016226">
    <property type="term" value="P:iron-sulfur cluster assembly"/>
    <property type="evidence" value="ECO:0007669"/>
    <property type="project" value="UniProtKB-UniRule"/>
</dbReference>
<dbReference type="InterPro" id="IPR039920">
    <property type="entry name" value="MMS19"/>
</dbReference>
<dbReference type="GO" id="GO:0097361">
    <property type="term" value="C:cytosolic [4Fe-4S] assembly targeting complex"/>
    <property type="evidence" value="ECO:0007669"/>
    <property type="project" value="UniProtKB-UniRule"/>
</dbReference>
<dbReference type="InterPro" id="IPR011989">
    <property type="entry name" value="ARM-like"/>
</dbReference>